<dbReference type="Pfam" id="PF07679">
    <property type="entry name" value="I-set"/>
    <property type="match status" value="2"/>
</dbReference>
<feature type="chain" id="PRO_5034628520" evidence="10">
    <location>
        <begin position="24"/>
        <end position="353"/>
    </location>
</feature>
<dbReference type="PIRSF" id="PIRSF000615">
    <property type="entry name" value="TyrPK_CSF1-R"/>
    <property type="match status" value="1"/>
</dbReference>
<dbReference type="Ensembl" id="ENSAMXT00005019290.1">
    <property type="protein sequence ID" value="ENSAMXP00005017456.1"/>
    <property type="gene ID" value="ENSAMXG00005009115.1"/>
</dbReference>
<dbReference type="PANTHER" id="PTHR12231:SF218">
    <property type="entry name" value="MICROFIBRILLAR-ASSOCIATED PROTEIN 3-LIKE"/>
    <property type="match status" value="1"/>
</dbReference>
<dbReference type="InterPro" id="IPR036179">
    <property type="entry name" value="Ig-like_dom_sf"/>
</dbReference>
<keyword evidence="8" id="KW-0325">Glycoprotein</keyword>
<keyword evidence="9" id="KW-0393">Immunoglobulin domain</keyword>
<dbReference type="InterPro" id="IPR009138">
    <property type="entry name" value="Neural_cell_adh"/>
</dbReference>
<keyword evidence="7" id="KW-1015">Disulfide bond</keyword>
<accession>A0A8B9JBY3</accession>
<dbReference type="SMART" id="SM00409">
    <property type="entry name" value="IG"/>
    <property type="match status" value="3"/>
</dbReference>
<evidence type="ECO:0000256" key="7">
    <source>
        <dbReference type="ARBA" id="ARBA00023157"/>
    </source>
</evidence>
<feature type="domain" description="Ig-like" evidence="11">
    <location>
        <begin position="209"/>
        <end position="297"/>
    </location>
</feature>
<dbReference type="InterPro" id="IPR003599">
    <property type="entry name" value="Ig_sub"/>
</dbReference>
<dbReference type="InterPro" id="IPR003598">
    <property type="entry name" value="Ig_sub2"/>
</dbReference>
<comment type="subcellular location">
    <subcellularLocation>
        <location evidence="1">Membrane</location>
        <topology evidence="1">Single-pass membrane protein</topology>
    </subcellularLocation>
</comment>
<evidence type="ECO:0000256" key="1">
    <source>
        <dbReference type="ARBA" id="ARBA00004167"/>
    </source>
</evidence>
<feature type="domain" description="Ig-like" evidence="11">
    <location>
        <begin position="114"/>
        <end position="202"/>
    </location>
</feature>
<reference evidence="12" key="1">
    <citation type="submission" date="2025-08" db="UniProtKB">
        <authorList>
            <consortium name="Ensembl"/>
        </authorList>
    </citation>
    <scope>IDENTIFICATION</scope>
</reference>
<name>A0A8B9JBY3_ASTMX</name>
<dbReference type="GO" id="GO:0007155">
    <property type="term" value="P:cell adhesion"/>
    <property type="evidence" value="ECO:0007669"/>
    <property type="project" value="InterPro"/>
</dbReference>
<dbReference type="PANTHER" id="PTHR12231">
    <property type="entry name" value="CTX-RELATED TYPE I TRANSMEMBRANE PROTEIN"/>
    <property type="match status" value="1"/>
</dbReference>
<dbReference type="SUPFAM" id="SSF48726">
    <property type="entry name" value="Immunoglobulin"/>
    <property type="match status" value="4"/>
</dbReference>
<feature type="domain" description="Ig-like" evidence="11">
    <location>
        <begin position="23"/>
        <end position="109"/>
    </location>
</feature>
<evidence type="ECO:0000256" key="8">
    <source>
        <dbReference type="ARBA" id="ARBA00023180"/>
    </source>
</evidence>
<dbReference type="Pfam" id="PF13927">
    <property type="entry name" value="Ig_3"/>
    <property type="match status" value="2"/>
</dbReference>
<evidence type="ECO:0000313" key="13">
    <source>
        <dbReference type="Proteomes" id="UP000694621"/>
    </source>
</evidence>
<sequence length="353" mass="39411">MATFLFTLRYFSLLFLYLRIADAKVEIISSETEIKVGKEQLLLCKAGKDAEIVWQKDGEDVDEDRHVLEKVDETSTKLYLKKVDLTDSGTYTCKCDYGNHEDESSIKIFVYEEPNFGETKTYHEFLVDKTVHVPCVVTGEPEVEVNWYRDGQLVTNDGSRHLTVLPNRNLQIANIKKDDHGTYTCQANIKDHPTLSKTLDISVVVNIPPSVVIREGRSHVHAGPNTNVSIICLVTGIPKPTITWTMPSTSDSSRYIYNSDKSELTIPAVARSDSGEYVCTGSNKLGEDSRAFILDVSESPSVILSENKMAVKLGESVSVSCNATGHPAPSIEWVDHEDKVKKNSRAQHNPEQF</sequence>
<evidence type="ECO:0000259" key="11">
    <source>
        <dbReference type="PROSITE" id="PS50835"/>
    </source>
</evidence>
<dbReference type="Proteomes" id="UP000694621">
    <property type="component" value="Unplaced"/>
</dbReference>
<keyword evidence="5" id="KW-1133">Transmembrane helix</keyword>
<protein>
    <submittedName>
        <fullName evidence="12">Neural cell adhesion molecule 3</fullName>
    </submittedName>
</protein>
<dbReference type="PROSITE" id="PS50835">
    <property type="entry name" value="IG_LIKE"/>
    <property type="match status" value="4"/>
</dbReference>
<dbReference type="InterPro" id="IPR013783">
    <property type="entry name" value="Ig-like_fold"/>
</dbReference>
<evidence type="ECO:0000256" key="4">
    <source>
        <dbReference type="ARBA" id="ARBA00022737"/>
    </source>
</evidence>
<keyword evidence="3 10" id="KW-0732">Signal</keyword>
<evidence type="ECO:0000256" key="3">
    <source>
        <dbReference type="ARBA" id="ARBA00022729"/>
    </source>
</evidence>
<dbReference type="GO" id="GO:0043005">
    <property type="term" value="C:neuron projection"/>
    <property type="evidence" value="ECO:0007669"/>
    <property type="project" value="TreeGrafter"/>
</dbReference>
<dbReference type="SMART" id="SM00408">
    <property type="entry name" value="IGc2"/>
    <property type="match status" value="3"/>
</dbReference>
<dbReference type="InterPro" id="IPR051170">
    <property type="entry name" value="Neural/epithelial_adhesion"/>
</dbReference>
<evidence type="ECO:0000256" key="10">
    <source>
        <dbReference type="SAM" id="SignalP"/>
    </source>
</evidence>
<evidence type="ECO:0000256" key="9">
    <source>
        <dbReference type="ARBA" id="ARBA00023319"/>
    </source>
</evidence>
<evidence type="ECO:0000313" key="12">
    <source>
        <dbReference type="Ensembl" id="ENSAMXP00005017456.1"/>
    </source>
</evidence>
<dbReference type="GO" id="GO:0005886">
    <property type="term" value="C:plasma membrane"/>
    <property type="evidence" value="ECO:0007669"/>
    <property type="project" value="UniProtKB-ARBA"/>
</dbReference>
<feature type="signal peptide" evidence="10">
    <location>
        <begin position="1"/>
        <end position="23"/>
    </location>
</feature>
<feature type="domain" description="Ig-like" evidence="11">
    <location>
        <begin position="300"/>
        <end position="353"/>
    </location>
</feature>
<dbReference type="CDD" id="cd00096">
    <property type="entry name" value="Ig"/>
    <property type="match status" value="2"/>
</dbReference>
<proteinExistence type="predicted"/>
<keyword evidence="2" id="KW-0812">Transmembrane</keyword>
<keyword evidence="6" id="KW-0472">Membrane</keyword>
<evidence type="ECO:0000256" key="5">
    <source>
        <dbReference type="ARBA" id="ARBA00022989"/>
    </source>
</evidence>
<dbReference type="PRINTS" id="PR01838">
    <property type="entry name" value="NCAMFAMILY"/>
</dbReference>
<dbReference type="InterPro" id="IPR007110">
    <property type="entry name" value="Ig-like_dom"/>
</dbReference>
<dbReference type="Gene3D" id="2.60.40.10">
    <property type="entry name" value="Immunoglobulins"/>
    <property type="match status" value="4"/>
</dbReference>
<dbReference type="InterPro" id="IPR013098">
    <property type="entry name" value="Ig_I-set"/>
</dbReference>
<evidence type="ECO:0000256" key="2">
    <source>
        <dbReference type="ARBA" id="ARBA00022692"/>
    </source>
</evidence>
<evidence type="ECO:0000256" key="6">
    <source>
        <dbReference type="ARBA" id="ARBA00023136"/>
    </source>
</evidence>
<organism evidence="12 13">
    <name type="scientific">Astyanax mexicanus</name>
    <name type="common">Blind cave fish</name>
    <name type="synonym">Astyanax fasciatus mexicanus</name>
    <dbReference type="NCBI Taxonomy" id="7994"/>
    <lineage>
        <taxon>Eukaryota</taxon>
        <taxon>Metazoa</taxon>
        <taxon>Chordata</taxon>
        <taxon>Craniata</taxon>
        <taxon>Vertebrata</taxon>
        <taxon>Euteleostomi</taxon>
        <taxon>Actinopterygii</taxon>
        <taxon>Neopterygii</taxon>
        <taxon>Teleostei</taxon>
        <taxon>Ostariophysi</taxon>
        <taxon>Characiformes</taxon>
        <taxon>Characoidei</taxon>
        <taxon>Acestrorhamphidae</taxon>
        <taxon>Acestrorhamphinae</taxon>
        <taxon>Astyanax</taxon>
    </lineage>
</organism>
<dbReference type="AlphaFoldDB" id="A0A8B9JBY3"/>
<keyword evidence="4" id="KW-0677">Repeat</keyword>